<reference evidence="1" key="1">
    <citation type="journal article" date="2023" name="Plant J.">
        <title>Genome sequences and population genomics provide insights into the demographic history, inbreeding, and mutation load of two 'living fossil' tree species of Dipteronia.</title>
        <authorList>
            <person name="Feng Y."/>
            <person name="Comes H.P."/>
            <person name="Chen J."/>
            <person name="Zhu S."/>
            <person name="Lu R."/>
            <person name="Zhang X."/>
            <person name="Li P."/>
            <person name="Qiu J."/>
            <person name="Olsen K.M."/>
            <person name="Qiu Y."/>
        </authorList>
    </citation>
    <scope>NUCLEOTIDE SEQUENCE</scope>
    <source>
        <strain evidence="1">NBL</strain>
    </source>
</reference>
<organism evidence="1 2">
    <name type="scientific">Dipteronia sinensis</name>
    <dbReference type="NCBI Taxonomy" id="43782"/>
    <lineage>
        <taxon>Eukaryota</taxon>
        <taxon>Viridiplantae</taxon>
        <taxon>Streptophyta</taxon>
        <taxon>Embryophyta</taxon>
        <taxon>Tracheophyta</taxon>
        <taxon>Spermatophyta</taxon>
        <taxon>Magnoliopsida</taxon>
        <taxon>eudicotyledons</taxon>
        <taxon>Gunneridae</taxon>
        <taxon>Pentapetalae</taxon>
        <taxon>rosids</taxon>
        <taxon>malvids</taxon>
        <taxon>Sapindales</taxon>
        <taxon>Sapindaceae</taxon>
        <taxon>Hippocastanoideae</taxon>
        <taxon>Acereae</taxon>
        <taxon>Dipteronia</taxon>
    </lineage>
</organism>
<gene>
    <name evidence="1" type="ORF">Dsin_009756</name>
</gene>
<evidence type="ECO:0000313" key="2">
    <source>
        <dbReference type="Proteomes" id="UP001281410"/>
    </source>
</evidence>
<dbReference type="Proteomes" id="UP001281410">
    <property type="component" value="Unassembled WGS sequence"/>
</dbReference>
<dbReference type="AlphaFoldDB" id="A0AAE0AR32"/>
<dbReference type="EMBL" id="JANJYJ010000003">
    <property type="protein sequence ID" value="KAK3222731.1"/>
    <property type="molecule type" value="Genomic_DNA"/>
</dbReference>
<sequence>MACSRVKSLLYDLYDEYLRVHGPSLKIDVPPTQNVSQSTSSSGFMNIWYNLLAKKTKKLRGYSFSSSNPYSKLESYQGTSFEFMEDSVVKNFISYTGGMIMKVKKNSTPVSTVAVEQEFSADGNILDAHLLLSPKSIQMQACIDDWTNAQNMQQEIDQAANELYDFFKDDQPDESGMDDHNND</sequence>
<comment type="caution">
    <text evidence="1">The sequence shown here is derived from an EMBL/GenBank/DDBJ whole genome shotgun (WGS) entry which is preliminary data.</text>
</comment>
<proteinExistence type="predicted"/>
<protein>
    <submittedName>
        <fullName evidence="1">Uncharacterized protein</fullName>
    </submittedName>
</protein>
<name>A0AAE0AR32_9ROSI</name>
<accession>A0AAE0AR32</accession>
<evidence type="ECO:0000313" key="1">
    <source>
        <dbReference type="EMBL" id="KAK3222731.1"/>
    </source>
</evidence>
<keyword evidence="2" id="KW-1185">Reference proteome</keyword>